<dbReference type="GO" id="GO:0006310">
    <property type="term" value="P:DNA recombination"/>
    <property type="evidence" value="ECO:0007669"/>
    <property type="project" value="UniProtKB-KW"/>
</dbReference>
<keyword evidence="1" id="KW-0233">DNA recombination</keyword>
<comment type="catalytic activity">
    <reaction evidence="1">
        <text>ATP + H2O = ADP + phosphate + H(+)</text>
        <dbReference type="Rhea" id="RHEA:13065"/>
        <dbReference type="ChEBI" id="CHEBI:15377"/>
        <dbReference type="ChEBI" id="CHEBI:15378"/>
        <dbReference type="ChEBI" id="CHEBI:30616"/>
        <dbReference type="ChEBI" id="CHEBI:43474"/>
        <dbReference type="ChEBI" id="CHEBI:456216"/>
        <dbReference type="EC" id="5.6.2.3"/>
    </reaction>
</comment>
<evidence type="ECO:0000313" key="3">
    <source>
        <dbReference type="EMBL" id="GAW05036.1"/>
    </source>
</evidence>
<dbReference type="GO" id="GO:0005524">
    <property type="term" value="F:ATP binding"/>
    <property type="evidence" value="ECO:0007669"/>
    <property type="project" value="UniProtKB-KW"/>
</dbReference>
<comment type="similarity">
    <text evidence="1">Belongs to the helicase family.</text>
</comment>
<keyword evidence="1" id="KW-0067">ATP-binding</keyword>
<dbReference type="Pfam" id="PF05970">
    <property type="entry name" value="PIF1"/>
    <property type="match status" value="1"/>
</dbReference>
<dbReference type="InterPro" id="IPR051055">
    <property type="entry name" value="PIF1_helicase"/>
</dbReference>
<evidence type="ECO:0000313" key="4">
    <source>
        <dbReference type="Proteomes" id="UP000188533"/>
    </source>
</evidence>
<proteinExistence type="inferred from homology"/>
<keyword evidence="1" id="KW-0378">Hydrolase</keyword>
<name>A0A1Q3ECV3_LENED</name>
<keyword evidence="4" id="KW-1185">Reference proteome</keyword>
<dbReference type="GO" id="GO:0016887">
    <property type="term" value="F:ATP hydrolysis activity"/>
    <property type="evidence" value="ECO:0007669"/>
    <property type="project" value="RHEA"/>
</dbReference>
<reference evidence="3 4" key="1">
    <citation type="submission" date="2016-08" db="EMBL/GenBank/DDBJ databases">
        <authorList>
            <consortium name="Lentinula edodes genome sequencing consortium"/>
            <person name="Sakamoto Y."/>
            <person name="Nakade K."/>
            <person name="Sato S."/>
            <person name="Yoshida Y."/>
            <person name="Miyazaki K."/>
            <person name="Natsume S."/>
            <person name="Konno N."/>
        </authorList>
    </citation>
    <scope>NUCLEOTIDE SEQUENCE [LARGE SCALE GENOMIC DNA]</scope>
    <source>
        <strain evidence="3 4">NBRC 111202</strain>
    </source>
</reference>
<dbReference type="SUPFAM" id="SSF52540">
    <property type="entry name" value="P-loop containing nucleoside triphosphate hydrolases"/>
    <property type="match status" value="2"/>
</dbReference>
<dbReference type="GO" id="GO:0043139">
    <property type="term" value="F:5'-3' DNA helicase activity"/>
    <property type="evidence" value="ECO:0007669"/>
    <property type="project" value="UniProtKB-EC"/>
</dbReference>
<keyword evidence="1" id="KW-0547">Nucleotide-binding</keyword>
<feature type="domain" description="DNA helicase Pif1-like DEAD-box helicase" evidence="2">
    <location>
        <begin position="304"/>
        <end position="513"/>
    </location>
</feature>
<keyword evidence="1 3" id="KW-0347">Helicase</keyword>
<organism evidence="3 4">
    <name type="scientific">Lentinula edodes</name>
    <name type="common">Shiitake mushroom</name>
    <name type="synonym">Lentinus edodes</name>
    <dbReference type="NCBI Taxonomy" id="5353"/>
    <lineage>
        <taxon>Eukaryota</taxon>
        <taxon>Fungi</taxon>
        <taxon>Dikarya</taxon>
        <taxon>Basidiomycota</taxon>
        <taxon>Agaricomycotina</taxon>
        <taxon>Agaricomycetes</taxon>
        <taxon>Agaricomycetidae</taxon>
        <taxon>Agaricales</taxon>
        <taxon>Marasmiineae</taxon>
        <taxon>Omphalotaceae</taxon>
        <taxon>Lentinula</taxon>
    </lineage>
</organism>
<dbReference type="GO" id="GO:0006281">
    <property type="term" value="P:DNA repair"/>
    <property type="evidence" value="ECO:0007669"/>
    <property type="project" value="UniProtKB-KW"/>
</dbReference>
<dbReference type="PANTHER" id="PTHR47642">
    <property type="entry name" value="ATP-DEPENDENT DNA HELICASE"/>
    <property type="match status" value="1"/>
</dbReference>
<dbReference type="EMBL" id="BDGU01000224">
    <property type="protein sequence ID" value="GAW05036.1"/>
    <property type="molecule type" value="Genomic_DNA"/>
</dbReference>
<comment type="caution">
    <text evidence="3">The sequence shown here is derived from an EMBL/GenBank/DDBJ whole genome shotgun (WGS) entry which is preliminary data.</text>
</comment>
<accession>A0A1Q3ECV3</accession>
<dbReference type="Gene3D" id="3.40.50.300">
    <property type="entry name" value="P-loop containing nucleotide triphosphate hydrolases"/>
    <property type="match status" value="1"/>
</dbReference>
<gene>
    <name evidence="3" type="ORF">LENED_006866</name>
</gene>
<sequence>MEQFNLLSYFLYTYDEQKSTPTSGQMVNIGQRQQVGRPRSDRYQYREGYKDKHTRIIRQEDFELVPQFIGKWFPRNDDPSCTMQYQLTVLAILKPWRQLEDLVDGFVTVSAAWSAFVLEADGSFASFLENIQYFYRSSEQSAKKRAQEYPTYAPDAVPEHLHDDDELTAESPDHPFDIGHDQQLPTWSEEDIIHAQEAINPREQAYAQSAMECAYEAGIFARDYEPPTGAQYAQRCSPIDKLLFEQWGNTLAEHVAEGGRISDQPPWEGTVEDSTANVEMAAGVSAEDDQSQSPPEEAMLRDILNDDQRLVHDIVINHLNATIRLSQPEQLLMIIRGPGGTGKTMLINAITQTFKELGMEHRLAKTATSGVAATLINGRTLHAWAGLPIRTQKNDNWVVGSPPTAKKRMRNMEGVEYLIIDEKSMATKDMLAQLSIIASQVRRTLDIPESGQYFGGMNVILCGDFHQFPPVGSISNALFHPTAISPLSIQGKEIYHTFDKVVSLTKQMRVQDEGWMTLLERLRIGDCTKDDLQELNKLRLDIPKNPSTDFQQDGWSDAVLITPRNSARKMWNSSALRRHCTRTGTRLCSCPAEDMIGTTPLATNMRMNVASIKIKEIGNLPHHVEIAVGMKAMVLLNIATEADLVNGTRGTITEIVLDDREPEPFTTRQGVTMLRYPPAVVYFRPNSGTAINLEGVKEGILPIVPSQSKFAVTDENGKRMQITRRQLALTAGYAFTDYKGQGQTIEYVVVDLEPPHTGPKMTGFSVYVALSRSRGRKNIRLLRGYDLQLFIQHPSADLKVDEGRLEVLERDTRWAWSNGKRYWP</sequence>
<dbReference type="PANTHER" id="PTHR47642:SF6">
    <property type="entry name" value="ATP-DEPENDENT DNA HELICASE"/>
    <property type="match status" value="1"/>
</dbReference>
<dbReference type="STRING" id="5353.A0A1Q3ECV3"/>
<evidence type="ECO:0000256" key="1">
    <source>
        <dbReference type="RuleBase" id="RU363044"/>
    </source>
</evidence>
<dbReference type="CDD" id="cd18809">
    <property type="entry name" value="SF1_C_RecD"/>
    <property type="match status" value="1"/>
</dbReference>
<dbReference type="Proteomes" id="UP000188533">
    <property type="component" value="Unassembled WGS sequence"/>
</dbReference>
<reference evidence="3 4" key="2">
    <citation type="submission" date="2017-02" db="EMBL/GenBank/DDBJ databases">
        <title>A genome survey and senescence transcriptome analysis in Lentinula edodes.</title>
        <authorList>
            <person name="Sakamoto Y."/>
            <person name="Nakade K."/>
            <person name="Sato S."/>
            <person name="Yoshida Y."/>
            <person name="Miyazaki K."/>
            <person name="Natsume S."/>
            <person name="Konno N."/>
        </authorList>
    </citation>
    <scope>NUCLEOTIDE SEQUENCE [LARGE SCALE GENOMIC DNA]</scope>
    <source>
        <strain evidence="3 4">NBRC 111202</strain>
    </source>
</reference>
<protein>
    <recommendedName>
        <fullName evidence="1">ATP-dependent DNA helicase</fullName>
        <ecNumber evidence="1">5.6.2.3</ecNumber>
    </recommendedName>
</protein>
<keyword evidence="1" id="KW-0234">DNA repair</keyword>
<dbReference type="InterPro" id="IPR027417">
    <property type="entry name" value="P-loop_NTPase"/>
</dbReference>
<dbReference type="EC" id="5.6.2.3" evidence="1"/>
<dbReference type="GO" id="GO:0000723">
    <property type="term" value="P:telomere maintenance"/>
    <property type="evidence" value="ECO:0007669"/>
    <property type="project" value="InterPro"/>
</dbReference>
<dbReference type="InterPro" id="IPR010285">
    <property type="entry name" value="DNA_helicase_pif1-like_DEAD"/>
</dbReference>
<evidence type="ECO:0000259" key="2">
    <source>
        <dbReference type="Pfam" id="PF05970"/>
    </source>
</evidence>
<comment type="cofactor">
    <cofactor evidence="1">
        <name>Mg(2+)</name>
        <dbReference type="ChEBI" id="CHEBI:18420"/>
    </cofactor>
</comment>
<dbReference type="AlphaFoldDB" id="A0A1Q3ECV3"/>
<keyword evidence="1" id="KW-0227">DNA damage</keyword>